<keyword evidence="2" id="KW-1133">Transmembrane helix</keyword>
<dbReference type="AlphaFoldDB" id="A0A371R253"/>
<dbReference type="EMBL" id="NMUE01000003">
    <property type="protein sequence ID" value="RFA98052.1"/>
    <property type="molecule type" value="Genomic_DNA"/>
</dbReference>
<dbReference type="RefSeq" id="WP_116420430.1">
    <property type="nucleotide sequence ID" value="NZ_NMUE01000003.1"/>
</dbReference>
<dbReference type="EMBL" id="NMUF01000024">
    <property type="protein sequence ID" value="RFA97614.1"/>
    <property type="molecule type" value="Genomic_DNA"/>
</dbReference>
<dbReference type="Proteomes" id="UP000256877">
    <property type="component" value="Unassembled WGS sequence"/>
</dbReference>
<keyword evidence="1" id="KW-0175">Coiled coil</keyword>
<evidence type="ECO:0000256" key="2">
    <source>
        <dbReference type="SAM" id="Phobius"/>
    </source>
</evidence>
<sequence length="103" mass="11557">MVNIDAVINALIAQAPLIAVVIIVLDYTLNSRIEKVMESLKLLEADVKTQMQHVARKIDQLRQRITTLEQEVTSLNYVARTRGEVSYAIKVDSYGARARSEVS</sequence>
<protein>
    <submittedName>
        <fullName evidence="3">Uncharacterized protein</fullName>
    </submittedName>
</protein>
<feature type="coiled-coil region" evidence="1">
    <location>
        <begin position="44"/>
        <end position="78"/>
    </location>
</feature>
<keyword evidence="2" id="KW-0812">Transmembrane</keyword>
<comment type="caution">
    <text evidence="3">The sequence shown here is derived from an EMBL/GenBank/DDBJ whole genome shotgun (WGS) entry which is preliminary data.</text>
</comment>
<evidence type="ECO:0000313" key="3">
    <source>
        <dbReference type="EMBL" id="RFA97614.1"/>
    </source>
</evidence>
<accession>A0A371R253</accession>
<feature type="transmembrane region" description="Helical" evidence="2">
    <location>
        <begin position="6"/>
        <end position="29"/>
    </location>
</feature>
<dbReference type="Gene3D" id="1.20.5.340">
    <property type="match status" value="1"/>
</dbReference>
<dbReference type="Proteomes" id="UP000257123">
    <property type="component" value="Unassembled WGS sequence"/>
</dbReference>
<reference evidence="5 6" key="1">
    <citation type="submission" date="2017-07" db="EMBL/GenBank/DDBJ databases">
        <title>Draft genome sequence of aerobic hyperthermophilic archaea, Pyrobaculum aerophilum YKB31 and YKB32.</title>
        <authorList>
            <person name="Mochizuki T."/>
            <person name="Berliner A.J."/>
            <person name="Yoshida-Takashima Y."/>
            <person name="Takaki Y."/>
            <person name="Nunoura T."/>
            <person name="Takai K."/>
        </authorList>
    </citation>
    <scope>NUCLEOTIDE SEQUENCE [LARGE SCALE GENOMIC DNA]</scope>
    <source>
        <strain evidence="4 6">YKB31</strain>
        <strain evidence="3 5">YKB32</strain>
    </source>
</reference>
<evidence type="ECO:0000313" key="4">
    <source>
        <dbReference type="EMBL" id="RFA98052.1"/>
    </source>
</evidence>
<gene>
    <name evidence="4" type="ORF">CGL51_01520</name>
    <name evidence="3" type="ORF">CGL52_08775</name>
</gene>
<evidence type="ECO:0000256" key="1">
    <source>
        <dbReference type="SAM" id="Coils"/>
    </source>
</evidence>
<evidence type="ECO:0000313" key="6">
    <source>
        <dbReference type="Proteomes" id="UP000257123"/>
    </source>
</evidence>
<proteinExistence type="predicted"/>
<organism evidence="3 5">
    <name type="scientific">Pyrobaculum aerophilum</name>
    <dbReference type="NCBI Taxonomy" id="13773"/>
    <lineage>
        <taxon>Archaea</taxon>
        <taxon>Thermoproteota</taxon>
        <taxon>Thermoprotei</taxon>
        <taxon>Thermoproteales</taxon>
        <taxon>Thermoproteaceae</taxon>
        <taxon>Pyrobaculum</taxon>
    </lineage>
</organism>
<keyword evidence="2" id="KW-0472">Membrane</keyword>
<name>A0A371R253_9CREN</name>
<evidence type="ECO:0000313" key="5">
    <source>
        <dbReference type="Proteomes" id="UP000256877"/>
    </source>
</evidence>